<reference evidence="1 2" key="1">
    <citation type="submission" date="2019-02" db="EMBL/GenBank/DDBJ databases">
        <title>Deep-cultivation of Planctomycetes and their phenomic and genomic characterization uncovers novel biology.</title>
        <authorList>
            <person name="Wiegand S."/>
            <person name="Jogler M."/>
            <person name="Boedeker C."/>
            <person name="Pinto D."/>
            <person name="Vollmers J."/>
            <person name="Rivas-Marin E."/>
            <person name="Kohn T."/>
            <person name="Peeters S.H."/>
            <person name="Heuer A."/>
            <person name="Rast P."/>
            <person name="Oberbeckmann S."/>
            <person name="Bunk B."/>
            <person name="Jeske O."/>
            <person name="Meyerdierks A."/>
            <person name="Storesund J.E."/>
            <person name="Kallscheuer N."/>
            <person name="Luecker S."/>
            <person name="Lage O.M."/>
            <person name="Pohl T."/>
            <person name="Merkel B.J."/>
            <person name="Hornburger P."/>
            <person name="Mueller R.-W."/>
            <person name="Bruemmer F."/>
            <person name="Labrenz M."/>
            <person name="Spormann A.M."/>
            <person name="Op den Camp H."/>
            <person name="Overmann J."/>
            <person name="Amann R."/>
            <person name="Jetten M.S.M."/>
            <person name="Mascher T."/>
            <person name="Medema M.H."/>
            <person name="Devos D.P."/>
            <person name="Kaster A.-K."/>
            <person name="Ovreas L."/>
            <person name="Rohde M."/>
            <person name="Galperin M.Y."/>
            <person name="Jogler C."/>
        </authorList>
    </citation>
    <scope>NUCLEOTIDE SEQUENCE [LARGE SCALE GENOMIC DNA]</scope>
    <source>
        <strain evidence="1 2">Pan181</strain>
    </source>
</reference>
<dbReference type="OrthoDB" id="176343at2"/>
<name>A0A518AQI4_9BACT</name>
<dbReference type="RefSeq" id="WP_145247819.1">
    <property type="nucleotide sequence ID" value="NZ_CP036278.1"/>
</dbReference>
<evidence type="ECO:0000313" key="2">
    <source>
        <dbReference type="Proteomes" id="UP000315750"/>
    </source>
</evidence>
<dbReference type="Proteomes" id="UP000315750">
    <property type="component" value="Chromosome"/>
</dbReference>
<dbReference type="KEGG" id="amuc:Pan181_31880"/>
<dbReference type="EMBL" id="CP036278">
    <property type="protein sequence ID" value="QDU56976.1"/>
    <property type="molecule type" value="Genomic_DNA"/>
</dbReference>
<dbReference type="AlphaFoldDB" id="A0A518AQI4"/>
<keyword evidence="2" id="KW-1185">Reference proteome</keyword>
<evidence type="ECO:0000313" key="1">
    <source>
        <dbReference type="EMBL" id="QDU56976.1"/>
    </source>
</evidence>
<evidence type="ECO:0008006" key="3">
    <source>
        <dbReference type="Google" id="ProtNLM"/>
    </source>
</evidence>
<proteinExistence type="predicted"/>
<protein>
    <recommendedName>
        <fullName evidence="3">Twin-arginine translocation signal domain-containing protein</fullName>
    </recommendedName>
</protein>
<sequence length="510" mass="56377">MRNIPSRRAFLGSTVATSAALGLGDLGFLSTLAPVSAAEAQVDPNFVQLRPEITPIVRLIEETPREKLLEVIAERLRTGLSYRELLAGLLLAGVKNVEPRPSVGHKFHTVLVVNSAHLASISSPPEHRWLPIFWALDYYKSAAQRDVVERGDWTMQRVDESALPAPSEAARAFTEAMDKWDVSAADTAVAALARQTGAMQVYELLFRYGMRDFRSIGHKAIYVANSWRTLQCIGWQHAEPVLRSLTYALLQHEGDNPSQRDAEADRPYRQNVELAKQVRSDWQAGIVEPSATRELLATLRSATPQQASEQVVDLLNRKISPQAVWDALFVAAGELLMRQPAIVALHAVTTTNALHFAYQTSGDQETRLLLMLQNAAFLAMFRDAMGGRGSVKSLSIDDLQPEVPTEQGAGAIEEIFSELNGQPATAASKMLGYLNQSQDASEMMDAARVLIFMKGDNAHDYKFSSAVLEDYYHLSPDWRNTYMASNLFLMRGSQTPDNQLVARARSALKG</sequence>
<accession>A0A518AQI4</accession>
<dbReference type="PROSITE" id="PS51318">
    <property type="entry name" value="TAT"/>
    <property type="match status" value="1"/>
</dbReference>
<organism evidence="1 2">
    <name type="scientific">Aeoliella mucimassa</name>
    <dbReference type="NCBI Taxonomy" id="2527972"/>
    <lineage>
        <taxon>Bacteria</taxon>
        <taxon>Pseudomonadati</taxon>
        <taxon>Planctomycetota</taxon>
        <taxon>Planctomycetia</taxon>
        <taxon>Pirellulales</taxon>
        <taxon>Lacipirellulaceae</taxon>
        <taxon>Aeoliella</taxon>
    </lineage>
</organism>
<gene>
    <name evidence="1" type="ORF">Pan181_31880</name>
</gene>
<dbReference type="InterPro" id="IPR006311">
    <property type="entry name" value="TAT_signal"/>
</dbReference>